<dbReference type="InterPro" id="IPR006311">
    <property type="entry name" value="TAT_signal"/>
</dbReference>
<feature type="compositionally biased region" description="Low complexity" evidence="1">
    <location>
        <begin position="725"/>
        <end position="739"/>
    </location>
</feature>
<dbReference type="SUPFAM" id="SSF50934">
    <property type="entry name" value="Tachylectin-2"/>
    <property type="match status" value="1"/>
</dbReference>
<comment type="caution">
    <text evidence="4">The sequence shown here is derived from an EMBL/GenBank/DDBJ whole genome shotgun (WGS) entry which is preliminary data.</text>
</comment>
<keyword evidence="5" id="KW-1185">Reference proteome</keyword>
<feature type="domain" description="Tachylectin 2" evidence="2">
    <location>
        <begin position="141"/>
        <end position="274"/>
    </location>
</feature>
<accession>A0ABU1FIG6</accession>
<dbReference type="InterPro" id="IPR029062">
    <property type="entry name" value="Class_I_gatase-like"/>
</dbReference>
<evidence type="ECO:0000259" key="3">
    <source>
        <dbReference type="Pfam" id="PF20254"/>
    </source>
</evidence>
<dbReference type="Pfam" id="PF14517">
    <property type="entry name" value="Tachylectin"/>
    <property type="match status" value="2"/>
</dbReference>
<feature type="domain" description="Tachylectin 2" evidence="2">
    <location>
        <begin position="60"/>
        <end position="137"/>
    </location>
</feature>
<dbReference type="Pfam" id="PF20254">
    <property type="entry name" value="DMFA2_C"/>
    <property type="match status" value="1"/>
</dbReference>
<feature type="domain" description="N,N-dimethylformamidase beta subunit-like C-terminal" evidence="3">
    <location>
        <begin position="382"/>
        <end position="698"/>
    </location>
</feature>
<organism evidence="4 5">
    <name type="scientific">Agromyces indicus</name>
    <dbReference type="NCBI Taxonomy" id="758919"/>
    <lineage>
        <taxon>Bacteria</taxon>
        <taxon>Bacillati</taxon>
        <taxon>Actinomycetota</taxon>
        <taxon>Actinomycetes</taxon>
        <taxon>Micrococcales</taxon>
        <taxon>Microbacteriaceae</taxon>
        <taxon>Agromyces</taxon>
    </lineage>
</organism>
<dbReference type="EMBL" id="JAVKGS010000001">
    <property type="protein sequence ID" value="MDR5691549.1"/>
    <property type="molecule type" value="Genomic_DNA"/>
</dbReference>
<feature type="region of interest" description="Disordered" evidence="1">
    <location>
        <begin position="718"/>
        <end position="756"/>
    </location>
</feature>
<dbReference type="Gene3D" id="2.115.10.10">
    <property type="entry name" value="Tachylectin 2"/>
    <property type="match status" value="2"/>
</dbReference>
<evidence type="ECO:0000259" key="2">
    <source>
        <dbReference type="Pfam" id="PF14517"/>
    </source>
</evidence>
<dbReference type="Proteomes" id="UP001260072">
    <property type="component" value="Unassembled WGS sequence"/>
</dbReference>
<sequence>MNPNETATAPEVDGGPALSRRTVLQAGAAIGVAAPMIGGTTLGIGASSAAAIDGIDPRQKFIRLIGGGNGVIYAIQADGRLLWYRHAGWATVSSSWANSGIARQIGTGWSSFVTVLAGSNGTLFGLRPNGDLIWYRYVVSDWNTGAGSWAANSGSRIGYGFSSFSRLFGGYDGVIWGVAGNGDLHYFRYNRTDGTTGSGAWTSRGKVGNGWQAMSDLVGDSGGVIYAMAGTLKWYRYDGTKWATGSGKAIGNGWAETTQKTAICAGSGALYRVQLDKDEVPNLDDKLLAYRLTTWTNAGTQGGAWYAGSGKQIGSGFTVEATAALQGYATTLDVRQGGTASVAVSTSFATYQASVVRVAPAGASPETVRQPVTLDGGIRILPSNYRTAGCDWPVSLTFDVPADWPSGLYSVRLQAAEGLTRDIPFTVRPTQPTAPIAVLLPTLTYRSYNHWGGHNQYTVGNGSSRRTMSMLTPHAKVPFTPPGIRDHLWYSDVTLLRWMTQRGISYDMYEDQDLHESADWLNGYQALVLTTHPEYWTETMRSNLIAWLGTGGRLLYLGGNGIYERVTYDSAAKTVTFRRADGARDEYRRIGLPESQIFGVAYDGNLWGSYAPFKVTRDHPLWAGTGLKVGDTFGTSGLNGPASGWEVDARLGLGGDATAAETIAEGQHSRKSHMVFMERPNGGFVFSAGSLTFVLGLGSDSRMSQLLKNVFDRALAPNAKQLESPPADAVPETTTPAPTEELKREGAVTEETPPAP</sequence>
<gene>
    <name evidence="4" type="ORF">RH861_05660</name>
</gene>
<name>A0ABU1FIG6_9MICO</name>
<evidence type="ECO:0000313" key="5">
    <source>
        <dbReference type="Proteomes" id="UP001260072"/>
    </source>
</evidence>
<dbReference type="InterPro" id="IPR023294">
    <property type="entry name" value="Tachylectin2"/>
</dbReference>
<reference evidence="5" key="1">
    <citation type="submission" date="2023-07" db="EMBL/GenBank/DDBJ databases">
        <title>Description of three actinobacteria isolated from air of manufacturing shop in a pharmaceutical factory.</title>
        <authorList>
            <person name="Zhang D.-F."/>
        </authorList>
    </citation>
    <scope>NUCLEOTIDE SEQUENCE [LARGE SCALE GENOMIC DNA]</scope>
    <source>
        <strain evidence="5">CCTCC AB 2011122</strain>
    </source>
</reference>
<dbReference type="RefSeq" id="WP_310520157.1">
    <property type="nucleotide sequence ID" value="NZ_BAABBS010000003.1"/>
</dbReference>
<dbReference type="SUPFAM" id="SSF52317">
    <property type="entry name" value="Class I glutamine amidotransferase-like"/>
    <property type="match status" value="1"/>
</dbReference>
<protein>
    <submittedName>
        <fullName evidence="4">Tachylectin-related carbohydrate-binding protein</fullName>
    </submittedName>
</protein>
<evidence type="ECO:0000256" key="1">
    <source>
        <dbReference type="SAM" id="MobiDB-lite"/>
    </source>
</evidence>
<dbReference type="InterPro" id="IPR046540">
    <property type="entry name" value="DMFA2_C"/>
</dbReference>
<evidence type="ECO:0000313" key="4">
    <source>
        <dbReference type="EMBL" id="MDR5691549.1"/>
    </source>
</evidence>
<dbReference type="PROSITE" id="PS51318">
    <property type="entry name" value="TAT"/>
    <property type="match status" value="1"/>
</dbReference>
<proteinExistence type="predicted"/>
<dbReference type="InterPro" id="IPR036813">
    <property type="entry name" value="Tachylectin2_sf"/>
</dbReference>